<dbReference type="Pfam" id="PF13384">
    <property type="entry name" value="HTH_23"/>
    <property type="match status" value="1"/>
</dbReference>
<dbReference type="EMBL" id="UPHM01000169">
    <property type="protein sequence ID" value="VBA32881.1"/>
    <property type="molecule type" value="Genomic_DNA"/>
</dbReference>
<organism evidence="1 2">
    <name type="scientific">Mycobacterium persicum</name>
    <dbReference type="NCBI Taxonomy" id="1487726"/>
    <lineage>
        <taxon>Bacteria</taxon>
        <taxon>Bacillati</taxon>
        <taxon>Actinomycetota</taxon>
        <taxon>Actinomycetes</taxon>
        <taxon>Mycobacteriales</taxon>
        <taxon>Mycobacteriaceae</taxon>
        <taxon>Mycobacterium</taxon>
    </lineage>
</organism>
<sequence length="78" mass="8600">MSETTWWASIDDPLARYEHAGREQQSAEAVVTRMSDLRARCLAELHADGWSYATIAAATGLSRARVQQLVQRGADVVP</sequence>
<accession>A0ABY6RSU8</accession>
<evidence type="ECO:0008006" key="3">
    <source>
        <dbReference type="Google" id="ProtNLM"/>
    </source>
</evidence>
<dbReference type="InterPro" id="IPR013324">
    <property type="entry name" value="RNA_pol_sigma_r3/r4-like"/>
</dbReference>
<evidence type="ECO:0000313" key="2">
    <source>
        <dbReference type="Proteomes" id="UP000271464"/>
    </source>
</evidence>
<reference evidence="1 2" key="1">
    <citation type="submission" date="2018-09" db="EMBL/GenBank/DDBJ databases">
        <authorList>
            <person name="Tagini F."/>
        </authorList>
    </citation>
    <scope>NUCLEOTIDE SEQUENCE [LARGE SCALE GENOMIC DNA]</scope>
    <source>
        <strain evidence="1 2">MK4</strain>
    </source>
</reference>
<gene>
    <name evidence="1" type="ORF">LAUMK4_05819</name>
</gene>
<protein>
    <recommendedName>
        <fullName evidence="3">RNA polymerase subunit sigma-70</fullName>
    </recommendedName>
</protein>
<keyword evidence="2" id="KW-1185">Reference proteome</keyword>
<dbReference type="SUPFAM" id="SSF88659">
    <property type="entry name" value="Sigma3 and sigma4 domains of RNA polymerase sigma factors"/>
    <property type="match status" value="1"/>
</dbReference>
<dbReference type="InterPro" id="IPR036388">
    <property type="entry name" value="WH-like_DNA-bd_sf"/>
</dbReference>
<name>A0ABY6RSU8_9MYCO</name>
<dbReference type="Proteomes" id="UP000271464">
    <property type="component" value="Unassembled WGS sequence"/>
</dbReference>
<proteinExistence type="predicted"/>
<dbReference type="RefSeq" id="WP_103859573.1">
    <property type="nucleotide sequence ID" value="NZ_UPHK01000096.1"/>
</dbReference>
<comment type="caution">
    <text evidence="1">The sequence shown here is derived from an EMBL/GenBank/DDBJ whole genome shotgun (WGS) entry which is preliminary data.</text>
</comment>
<evidence type="ECO:0000313" key="1">
    <source>
        <dbReference type="EMBL" id="VBA32881.1"/>
    </source>
</evidence>
<dbReference type="Gene3D" id="1.10.10.10">
    <property type="entry name" value="Winged helix-like DNA-binding domain superfamily/Winged helix DNA-binding domain"/>
    <property type="match status" value="1"/>
</dbReference>